<protein>
    <submittedName>
        <fullName evidence="3">Heme biosynthesis protein HemY</fullName>
    </submittedName>
</protein>
<evidence type="ECO:0000313" key="3">
    <source>
        <dbReference type="EMBL" id="QIW12567.1"/>
    </source>
</evidence>
<dbReference type="EMBL" id="CP021781">
    <property type="protein sequence ID" value="AXA34320.1"/>
    <property type="molecule type" value="Genomic_DNA"/>
</dbReference>
<reference evidence="2 4" key="1">
    <citation type="submission" date="2017-06" db="EMBL/GenBank/DDBJ databases">
        <title>Complete genome of Francisella adeliensis.</title>
        <authorList>
            <person name="Vallesi A."/>
            <person name="Sjodin A."/>
        </authorList>
    </citation>
    <scope>NUCLEOTIDE SEQUENCE [LARGE SCALE GENOMIC DNA]</scope>
    <source>
        <strain evidence="2 4">FDC440</strain>
    </source>
</reference>
<dbReference type="Proteomes" id="UP000681131">
    <property type="component" value="Chromosome"/>
</dbReference>
<keyword evidence="5" id="KW-1185">Reference proteome</keyword>
<dbReference type="Proteomes" id="UP000251120">
    <property type="component" value="Chromosome"/>
</dbReference>
<feature type="transmembrane region" description="Helical" evidence="1">
    <location>
        <begin position="37"/>
        <end position="57"/>
    </location>
</feature>
<dbReference type="KEGG" id="fad:CDH04_07860"/>
<evidence type="ECO:0000313" key="4">
    <source>
        <dbReference type="Proteomes" id="UP000251120"/>
    </source>
</evidence>
<proteinExistence type="predicted"/>
<keyword evidence="1" id="KW-0812">Transmembrane</keyword>
<evidence type="ECO:0000313" key="2">
    <source>
        <dbReference type="EMBL" id="AXA34320.1"/>
    </source>
</evidence>
<keyword evidence="1" id="KW-0472">Membrane</keyword>
<dbReference type="AlphaFoldDB" id="A0A2Z4XZV6"/>
<accession>A0A2Z4XZV6</accession>
<name>A0A2Z4XZV6_9GAMM</name>
<reference evidence="3 5" key="2">
    <citation type="submission" date="2019-08" db="EMBL/GenBank/DDBJ databases">
        <title>Complete genome sequences of Francisella adeliensis (FSC1325 and FSC1326).</title>
        <authorList>
            <person name="Ohrman C."/>
            <person name="Uneklint I."/>
            <person name="Vallesi A."/>
            <person name="Karlsson L."/>
            <person name="Sjodin A."/>
        </authorList>
    </citation>
    <scope>NUCLEOTIDE SEQUENCE [LARGE SCALE GENOMIC DNA]</scope>
    <source>
        <strain evidence="3 5">FSC1325</strain>
    </source>
</reference>
<evidence type="ECO:0000256" key="1">
    <source>
        <dbReference type="SAM" id="Phobius"/>
    </source>
</evidence>
<organism evidence="2 4">
    <name type="scientific">Francisella adeliensis</name>
    <dbReference type="NCBI Taxonomy" id="2007306"/>
    <lineage>
        <taxon>Bacteria</taxon>
        <taxon>Pseudomonadati</taxon>
        <taxon>Pseudomonadota</taxon>
        <taxon>Gammaproteobacteria</taxon>
        <taxon>Thiotrichales</taxon>
        <taxon>Francisellaceae</taxon>
        <taxon>Francisella</taxon>
    </lineage>
</organism>
<sequence>MVKILKLVVIVAIATLMGIWASQYHGYIMVVVADKAIRMNLVAFVFIVAILCFLSVFGYRILKLVISFPYLLFSWLLELVNVSKQEKFVDLVADIALDQNKILKRISISKIIKLTPAYVIDFILFRKMMLVIKQKDLRQLENSLRQISKTSDIYKYFRVYKLYLVEKTSDALAEVRLLLMDKNIKLKPNIVNLAGKIALAEDDGEFAFELLEKHDQHLKLENEKRLIVLALKHTKTAAQAMVIYDKTDERPLFTRVYIEMLIKFGETALAQKTLKKNIAEYNFESKMLSIYVNAFSGEVPRLFSKVCSTENNDLDAVLTLLDLAMMKSENRTFKAIYDYVELNLIGSFSAIQLEKYKLILCKFFIKNGSVPGIDLSETRLVYENT</sequence>
<dbReference type="EMBL" id="CP043424">
    <property type="protein sequence ID" value="QIW12567.1"/>
    <property type="molecule type" value="Genomic_DNA"/>
</dbReference>
<dbReference type="OrthoDB" id="5603550at2"/>
<evidence type="ECO:0000313" key="5">
    <source>
        <dbReference type="Proteomes" id="UP000681131"/>
    </source>
</evidence>
<gene>
    <name evidence="2" type="ORF">CDH04_07860</name>
    <name evidence="3" type="ORF">FZC43_07865</name>
</gene>
<keyword evidence="1" id="KW-1133">Transmembrane helix</keyword>
<dbReference type="RefSeq" id="WP_112870499.1">
    <property type="nucleotide sequence ID" value="NZ_CP021781.1"/>
</dbReference>